<dbReference type="Pfam" id="PF07992">
    <property type="entry name" value="Pyr_redox_2"/>
    <property type="match status" value="1"/>
</dbReference>
<reference evidence="8 9" key="1">
    <citation type="submission" date="2024-09" db="EMBL/GenBank/DDBJ databases">
        <authorList>
            <person name="Sun Q."/>
            <person name="Mori K."/>
        </authorList>
    </citation>
    <scope>NUCLEOTIDE SEQUENCE [LARGE SCALE GENOMIC DNA]</scope>
    <source>
        <strain evidence="8 9">KCTC 23076</strain>
    </source>
</reference>
<dbReference type="InterPro" id="IPR036188">
    <property type="entry name" value="FAD/NAD-bd_sf"/>
</dbReference>
<keyword evidence="9" id="KW-1185">Reference proteome</keyword>
<dbReference type="RefSeq" id="WP_386676873.1">
    <property type="nucleotide sequence ID" value="NZ_JBHLTG010000016.1"/>
</dbReference>
<dbReference type="PRINTS" id="PR00368">
    <property type="entry name" value="FADPNR"/>
</dbReference>
<dbReference type="Proteomes" id="UP001589896">
    <property type="component" value="Unassembled WGS sequence"/>
</dbReference>
<accession>A0ABV6S1E7</accession>
<proteinExistence type="inferred from homology"/>
<dbReference type="InterPro" id="IPR023753">
    <property type="entry name" value="FAD/NAD-binding_dom"/>
</dbReference>
<gene>
    <name evidence="8" type="ORF">ACFFGH_32925</name>
</gene>
<evidence type="ECO:0000259" key="7">
    <source>
        <dbReference type="Pfam" id="PF07992"/>
    </source>
</evidence>
<evidence type="ECO:0000313" key="9">
    <source>
        <dbReference type="Proteomes" id="UP001589896"/>
    </source>
</evidence>
<name>A0ABV6S1E7_9GAMM</name>
<dbReference type="Gene3D" id="3.50.50.60">
    <property type="entry name" value="FAD/NAD(P)-binding domain"/>
    <property type="match status" value="2"/>
</dbReference>
<evidence type="ECO:0000313" key="8">
    <source>
        <dbReference type="EMBL" id="MFC0682659.1"/>
    </source>
</evidence>
<dbReference type="PANTHER" id="PTHR22912">
    <property type="entry name" value="DISULFIDE OXIDOREDUCTASE"/>
    <property type="match status" value="1"/>
</dbReference>
<comment type="caution">
    <text evidence="8">The sequence shown here is derived from an EMBL/GenBank/DDBJ whole genome shotgun (WGS) entry which is preliminary data.</text>
</comment>
<dbReference type="SUPFAM" id="SSF51905">
    <property type="entry name" value="FAD/NAD(P)-binding domain"/>
    <property type="match status" value="1"/>
</dbReference>
<dbReference type="InterPro" id="IPR004099">
    <property type="entry name" value="Pyr_nucl-diS_OxRdtase_dimer"/>
</dbReference>
<sequence>MTTTEYDVIVLGAGAAGENVADRAVQGGLTAVLVEDELVGGECSYWACMPSKTLLRSSHALRVAQSIPGAAEAVTGELDVAAVLARRDYMVNDWSDAGQVKWVDGAGISLVRGRGRITGPREVTVTAADGTTTVLAARHAVTIATGSDPLLPDIDGLREAAPWGSREATSVKSVPGSLAILGGGVVAAEMATAFVGFGSEVTLIARSGLLTGMEPFAGELVLDSLRERGATVLLNTTTTRVTRSADGVAIQLADGTTVVAEEILVATGRAPRTEDLGLDAIGLTPGEWLSTDDTLRVDGFDWLYAVGDVNRRALLTHQGKYQARAAGDVIVARATGATVFDAPWGTHVATADHDAVPQVTFTDPEVASVGLTSDAARKAGYDIRVVDYELGSLSGAYVHSDGYAGTARMVVDEDRKVVLGATFVGPDVGELLHSATIAIVGEVPLDRLWHAVPSYPTVSEVWLRLLEAYGRPTPVRSGAEESVAAG</sequence>
<protein>
    <submittedName>
        <fullName evidence="8">Dihydrolipoyl dehydrogenase family protein</fullName>
        <ecNumber evidence="8">1.-.-.-</ecNumber>
    </submittedName>
</protein>
<dbReference type="EMBL" id="JBHLTG010000016">
    <property type="protein sequence ID" value="MFC0682659.1"/>
    <property type="molecule type" value="Genomic_DNA"/>
</dbReference>
<dbReference type="GO" id="GO:0016491">
    <property type="term" value="F:oxidoreductase activity"/>
    <property type="evidence" value="ECO:0007669"/>
    <property type="project" value="UniProtKB-KW"/>
</dbReference>
<dbReference type="InterPro" id="IPR016156">
    <property type="entry name" value="FAD/NAD-linked_Rdtase_dimer_sf"/>
</dbReference>
<dbReference type="InterPro" id="IPR001100">
    <property type="entry name" value="Pyr_nuc-diS_OxRdtase"/>
</dbReference>
<evidence type="ECO:0000256" key="1">
    <source>
        <dbReference type="ARBA" id="ARBA00001974"/>
    </source>
</evidence>
<dbReference type="PRINTS" id="PR00411">
    <property type="entry name" value="PNDRDTASEI"/>
</dbReference>
<keyword evidence="8" id="KW-0560">Oxidoreductase</keyword>
<dbReference type="PANTHER" id="PTHR22912:SF151">
    <property type="entry name" value="DIHYDROLIPOYL DEHYDROGENASE, MITOCHONDRIAL"/>
    <property type="match status" value="1"/>
</dbReference>
<dbReference type="Pfam" id="PF02852">
    <property type="entry name" value="Pyr_redox_dim"/>
    <property type="match status" value="1"/>
</dbReference>
<comment type="cofactor">
    <cofactor evidence="1">
        <name>FAD</name>
        <dbReference type="ChEBI" id="CHEBI:57692"/>
    </cofactor>
</comment>
<dbReference type="EC" id="1.-.-.-" evidence="8"/>
<dbReference type="InterPro" id="IPR050151">
    <property type="entry name" value="Class-I_Pyr_Nuc-Dis_Oxidored"/>
</dbReference>
<evidence type="ECO:0000256" key="2">
    <source>
        <dbReference type="ARBA" id="ARBA00007532"/>
    </source>
</evidence>
<evidence type="ECO:0000256" key="3">
    <source>
        <dbReference type="ARBA" id="ARBA00022630"/>
    </source>
</evidence>
<keyword evidence="4" id="KW-0274">FAD</keyword>
<dbReference type="Gene3D" id="3.30.390.30">
    <property type="match status" value="1"/>
</dbReference>
<dbReference type="SUPFAM" id="SSF55424">
    <property type="entry name" value="FAD/NAD-linked reductases, dimerisation (C-terminal) domain"/>
    <property type="match status" value="1"/>
</dbReference>
<dbReference type="PIRSF" id="PIRSF000350">
    <property type="entry name" value="Mercury_reductase_MerA"/>
    <property type="match status" value="1"/>
</dbReference>
<keyword evidence="5" id="KW-0520">NAD</keyword>
<feature type="domain" description="FAD/NAD(P)-binding" evidence="7">
    <location>
        <begin position="6"/>
        <end position="318"/>
    </location>
</feature>
<keyword evidence="3" id="KW-0285">Flavoprotein</keyword>
<evidence type="ECO:0000256" key="4">
    <source>
        <dbReference type="ARBA" id="ARBA00022827"/>
    </source>
</evidence>
<feature type="domain" description="Pyridine nucleotide-disulphide oxidoreductase dimerisation" evidence="6">
    <location>
        <begin position="356"/>
        <end position="462"/>
    </location>
</feature>
<comment type="similarity">
    <text evidence="2">Belongs to the class-I pyridine nucleotide-disulfide oxidoreductase family.</text>
</comment>
<evidence type="ECO:0000259" key="6">
    <source>
        <dbReference type="Pfam" id="PF02852"/>
    </source>
</evidence>
<organism evidence="8 9">
    <name type="scientific">Lysobacter korlensis</name>
    <dbReference type="NCBI Taxonomy" id="553636"/>
    <lineage>
        <taxon>Bacteria</taxon>
        <taxon>Pseudomonadati</taxon>
        <taxon>Pseudomonadota</taxon>
        <taxon>Gammaproteobacteria</taxon>
        <taxon>Lysobacterales</taxon>
        <taxon>Lysobacteraceae</taxon>
        <taxon>Lysobacter</taxon>
    </lineage>
</organism>
<evidence type="ECO:0000256" key="5">
    <source>
        <dbReference type="ARBA" id="ARBA00023027"/>
    </source>
</evidence>